<comment type="caution">
    <text evidence="3">The sequence shown here is derived from an EMBL/GenBank/DDBJ whole genome shotgun (WGS) entry which is preliminary data.</text>
</comment>
<dbReference type="OrthoDB" id="9775208at2"/>
<evidence type="ECO:0000313" key="4">
    <source>
        <dbReference type="Proteomes" id="UP000035909"/>
    </source>
</evidence>
<dbReference type="Gene3D" id="3.40.50.2000">
    <property type="entry name" value="Glycogen Phosphorylase B"/>
    <property type="match status" value="2"/>
</dbReference>
<dbReference type="SUPFAM" id="SSF53756">
    <property type="entry name" value="UDP-Glycosyltransferase/glycogen phosphorylase"/>
    <property type="match status" value="1"/>
</dbReference>
<dbReference type="InterPro" id="IPR028098">
    <property type="entry name" value="Glyco_trans_4-like_N"/>
</dbReference>
<dbReference type="EMBL" id="LDOU01000005">
    <property type="protein sequence ID" value="KLV10874.1"/>
    <property type="molecule type" value="Genomic_DNA"/>
</dbReference>
<feature type="domain" description="Glycosyltransferase subfamily 4-like N-terminal" evidence="2">
    <location>
        <begin position="14"/>
        <end position="171"/>
    </location>
</feature>
<evidence type="ECO:0000313" key="3">
    <source>
        <dbReference type="EMBL" id="KLV10874.1"/>
    </source>
</evidence>
<name>A0A0J1HGY2_9GAMM</name>
<evidence type="ECO:0000259" key="2">
    <source>
        <dbReference type="Pfam" id="PF13439"/>
    </source>
</evidence>
<dbReference type="STRING" id="320778.ABT57_05400"/>
<evidence type="ECO:0008006" key="5">
    <source>
        <dbReference type="Google" id="ProtNLM"/>
    </source>
</evidence>
<dbReference type="Proteomes" id="UP000035909">
    <property type="component" value="Unassembled WGS sequence"/>
</dbReference>
<dbReference type="AlphaFoldDB" id="A0A0J1HGY2"/>
<dbReference type="InterPro" id="IPR050194">
    <property type="entry name" value="Glycosyltransferase_grp1"/>
</dbReference>
<dbReference type="PATRIC" id="fig|320778.3.peg.1169"/>
<evidence type="ECO:0000259" key="1">
    <source>
        <dbReference type="Pfam" id="PF00534"/>
    </source>
</evidence>
<dbReference type="Pfam" id="PF00534">
    <property type="entry name" value="Glycos_transf_1"/>
    <property type="match status" value="1"/>
</dbReference>
<gene>
    <name evidence="3" type="ORF">ABT57_05400</name>
</gene>
<dbReference type="RefSeq" id="WP_047884173.1">
    <property type="nucleotide sequence ID" value="NZ_CP071325.1"/>
</dbReference>
<dbReference type="PANTHER" id="PTHR45947">
    <property type="entry name" value="SULFOQUINOVOSYL TRANSFERASE SQD2"/>
    <property type="match status" value="1"/>
</dbReference>
<dbReference type="Pfam" id="PF13439">
    <property type="entry name" value="Glyco_transf_4"/>
    <property type="match status" value="1"/>
</dbReference>
<sequence length="371" mass="41524">MVRKVVHIVYGFHIGGLEKLIVNCINQMGEAYQHTIISLTTVGDIVEQLEQDVTTMALNKSPGNSLKLYGEMYRLLTDLKPDVVHTYNLATIEFQLVAALARVPVRIHAEHGRDTYDPYGKVKKYQYLRKLCALGIHRLVAVSDDLYRWLKNDVGIRPRQLQLIRNGINTRYFSPTACHFSPTANHEPRQRFTFGHVARLESVKNQPLLIKAYQQACIESPDFAQQTQLIIVGDGDQRAHLEAMVAEGPLNAQIEFAGRQTDMRSQYARFDAFVLTSIAEGIPLTLLESMSMALPHIVTTVGGISEVILPGETGCGIASNDQPALTRELLHFYHQQPAAIAMGQRARDHIEQHFSEKAMVSAYEAIYNAGS</sequence>
<reference evidence="3 4" key="1">
    <citation type="submission" date="2015-05" db="EMBL/GenBank/DDBJ databases">
        <title>Photobacterium galathea sp. nov.</title>
        <authorList>
            <person name="Machado H."/>
            <person name="Gram L."/>
        </authorList>
    </citation>
    <scope>NUCLEOTIDE SEQUENCE [LARGE SCALE GENOMIC DNA]</scope>
    <source>
        <strain evidence="3 4">DSM 22954</strain>
    </source>
</reference>
<organism evidence="3 4">
    <name type="scientific">Photobacterium ganghwense</name>
    <dbReference type="NCBI Taxonomy" id="320778"/>
    <lineage>
        <taxon>Bacteria</taxon>
        <taxon>Pseudomonadati</taxon>
        <taxon>Pseudomonadota</taxon>
        <taxon>Gammaproteobacteria</taxon>
        <taxon>Vibrionales</taxon>
        <taxon>Vibrionaceae</taxon>
        <taxon>Photobacterium</taxon>
    </lineage>
</organism>
<proteinExistence type="predicted"/>
<feature type="domain" description="Glycosyl transferase family 1" evidence="1">
    <location>
        <begin position="187"/>
        <end position="348"/>
    </location>
</feature>
<protein>
    <recommendedName>
        <fullName evidence="5">Glycosyl transferase family 1</fullName>
    </recommendedName>
</protein>
<dbReference type="PANTHER" id="PTHR45947:SF14">
    <property type="entry name" value="SLL1723 PROTEIN"/>
    <property type="match status" value="1"/>
</dbReference>
<dbReference type="InterPro" id="IPR001296">
    <property type="entry name" value="Glyco_trans_1"/>
</dbReference>
<accession>A0A0J1HGY2</accession>
<dbReference type="GO" id="GO:0016757">
    <property type="term" value="F:glycosyltransferase activity"/>
    <property type="evidence" value="ECO:0007669"/>
    <property type="project" value="InterPro"/>
</dbReference>
<keyword evidence="4" id="KW-1185">Reference proteome</keyword>